<organism evidence="2 3">
    <name type="scientific">Propionispora vibrioides</name>
    <dbReference type="NCBI Taxonomy" id="112903"/>
    <lineage>
        <taxon>Bacteria</taxon>
        <taxon>Bacillati</taxon>
        <taxon>Bacillota</taxon>
        <taxon>Negativicutes</taxon>
        <taxon>Selenomonadales</taxon>
        <taxon>Sporomusaceae</taxon>
        <taxon>Propionispora</taxon>
    </lineage>
</organism>
<dbReference type="RefSeq" id="WP_091748370.1">
    <property type="nucleotide sequence ID" value="NZ_FODY01000016.1"/>
</dbReference>
<reference evidence="2 3" key="1">
    <citation type="submission" date="2016-10" db="EMBL/GenBank/DDBJ databases">
        <authorList>
            <person name="de Groot N.N."/>
        </authorList>
    </citation>
    <scope>NUCLEOTIDE SEQUENCE [LARGE SCALE GENOMIC DNA]</scope>
    <source>
        <strain evidence="2 3">DSM 13305</strain>
    </source>
</reference>
<gene>
    <name evidence="2" type="ORF">SAMN04490178_11675</name>
</gene>
<dbReference type="Pfam" id="PF07883">
    <property type="entry name" value="Cupin_2"/>
    <property type="match status" value="1"/>
</dbReference>
<dbReference type="InterPro" id="IPR014710">
    <property type="entry name" value="RmlC-like_jellyroll"/>
</dbReference>
<dbReference type="SUPFAM" id="SSF51182">
    <property type="entry name" value="RmlC-like cupins"/>
    <property type="match status" value="1"/>
</dbReference>
<name>A0A1H8WLN3_9FIRM</name>
<keyword evidence="3" id="KW-1185">Reference proteome</keyword>
<accession>A0A1H8WLN3</accession>
<dbReference type="Gene3D" id="2.60.120.10">
    <property type="entry name" value="Jelly Rolls"/>
    <property type="match status" value="1"/>
</dbReference>
<dbReference type="OrthoDB" id="1551122at2"/>
<dbReference type="InterPro" id="IPR013096">
    <property type="entry name" value="Cupin_2"/>
</dbReference>
<evidence type="ECO:0000313" key="3">
    <source>
        <dbReference type="Proteomes" id="UP000198847"/>
    </source>
</evidence>
<dbReference type="EMBL" id="FODY01000016">
    <property type="protein sequence ID" value="SEP28561.1"/>
    <property type="molecule type" value="Genomic_DNA"/>
</dbReference>
<protein>
    <submittedName>
        <fullName evidence="2">Cupin domain-containing protein</fullName>
    </submittedName>
</protein>
<dbReference type="InterPro" id="IPR011051">
    <property type="entry name" value="RmlC_Cupin_sf"/>
</dbReference>
<evidence type="ECO:0000259" key="1">
    <source>
        <dbReference type="Pfam" id="PF07883"/>
    </source>
</evidence>
<dbReference type="STRING" id="112903.SAMN04490178_11675"/>
<proteinExistence type="predicted"/>
<dbReference type="AlphaFoldDB" id="A0A1H8WLN3"/>
<sequence length="145" mass="16450">MITRHNGDFTWDNVSVLAYQENGTNFKSITRQVLFDGLGNLPCQLRYFEVQPAGYSSLEYHEHVHLVLILRGKGEVFLGDTIHSIEQNDVITVPPNTWHQFKASRGDHLGFLCLVNVERDKSKLPTAEDLAKLQQDPNVAAFIRS</sequence>
<evidence type="ECO:0000313" key="2">
    <source>
        <dbReference type="EMBL" id="SEP28561.1"/>
    </source>
</evidence>
<dbReference type="CDD" id="cd02222">
    <property type="entry name" value="cupin_TM1459-like"/>
    <property type="match status" value="1"/>
</dbReference>
<dbReference type="Proteomes" id="UP000198847">
    <property type="component" value="Unassembled WGS sequence"/>
</dbReference>
<feature type="domain" description="Cupin type-2" evidence="1">
    <location>
        <begin position="47"/>
        <end position="107"/>
    </location>
</feature>